<dbReference type="PANTHER" id="PTHR47592:SF30">
    <property type="entry name" value="CCHC-TYPE DOMAIN-CONTAINING PROTEIN"/>
    <property type="match status" value="1"/>
</dbReference>
<reference evidence="2" key="2">
    <citation type="journal article" date="2024" name="Plant">
        <title>Genomic evolution and insights into agronomic trait innovations of Sesamum species.</title>
        <authorList>
            <person name="Miao H."/>
            <person name="Wang L."/>
            <person name="Qu L."/>
            <person name="Liu H."/>
            <person name="Sun Y."/>
            <person name="Le M."/>
            <person name="Wang Q."/>
            <person name="Wei S."/>
            <person name="Zheng Y."/>
            <person name="Lin W."/>
            <person name="Duan Y."/>
            <person name="Cao H."/>
            <person name="Xiong S."/>
            <person name="Wang X."/>
            <person name="Wei L."/>
            <person name="Li C."/>
            <person name="Ma Q."/>
            <person name="Ju M."/>
            <person name="Zhao R."/>
            <person name="Li G."/>
            <person name="Mu C."/>
            <person name="Tian Q."/>
            <person name="Mei H."/>
            <person name="Zhang T."/>
            <person name="Gao T."/>
            <person name="Zhang H."/>
        </authorList>
    </citation>
    <scope>NUCLEOTIDE SEQUENCE</scope>
    <source>
        <strain evidence="2">KEN1</strain>
    </source>
</reference>
<feature type="region of interest" description="Disordered" evidence="1">
    <location>
        <begin position="1"/>
        <end position="23"/>
    </location>
</feature>
<dbReference type="Pfam" id="PF14223">
    <property type="entry name" value="Retrotran_gag_2"/>
    <property type="match status" value="1"/>
</dbReference>
<proteinExistence type="predicted"/>
<comment type="caution">
    <text evidence="2">The sequence shown here is derived from an EMBL/GenBank/DDBJ whole genome shotgun (WGS) entry which is preliminary data.</text>
</comment>
<dbReference type="AlphaFoldDB" id="A0AAW2VF67"/>
<evidence type="ECO:0008006" key="3">
    <source>
        <dbReference type="Google" id="ProtNLM"/>
    </source>
</evidence>
<evidence type="ECO:0000256" key="1">
    <source>
        <dbReference type="SAM" id="MobiDB-lite"/>
    </source>
</evidence>
<accession>A0AAW2VF67</accession>
<gene>
    <name evidence="2" type="ORF">Slati_2964600</name>
</gene>
<reference evidence="2" key="1">
    <citation type="submission" date="2020-06" db="EMBL/GenBank/DDBJ databases">
        <authorList>
            <person name="Li T."/>
            <person name="Hu X."/>
            <person name="Zhang T."/>
            <person name="Song X."/>
            <person name="Zhang H."/>
            <person name="Dai N."/>
            <person name="Sheng W."/>
            <person name="Hou X."/>
            <person name="Wei L."/>
        </authorList>
    </citation>
    <scope>NUCLEOTIDE SEQUENCE</scope>
    <source>
        <strain evidence="2">KEN1</strain>
        <tissue evidence="2">Leaf</tissue>
    </source>
</reference>
<sequence>MVAPVTKTLPDLSNLEPLDGTSYKQTPAEASTLAITLAETSTVGTSAKSEDEAKQKYDRDNKTMRGHLLNHMNNSLFNLFVNYGSAKEIWTTLETRYGGDDAGRKKYVVGKWLQFQMNDEKSIMVQVHEYENLVADILSEGMKIYEILQANVLLEKFPPTWSEYQKHLKHEKRNLTLQELIDYMRTEEANHLKDKETSVSSL</sequence>
<evidence type="ECO:0000313" key="2">
    <source>
        <dbReference type="EMBL" id="KAL0427898.1"/>
    </source>
</evidence>
<dbReference type="EMBL" id="JACGWN010000010">
    <property type="protein sequence ID" value="KAL0427898.1"/>
    <property type="molecule type" value="Genomic_DNA"/>
</dbReference>
<dbReference type="PANTHER" id="PTHR47592">
    <property type="entry name" value="PBF68 PROTEIN"/>
    <property type="match status" value="1"/>
</dbReference>
<name>A0AAW2VF67_9LAMI</name>
<organism evidence="2">
    <name type="scientific">Sesamum latifolium</name>
    <dbReference type="NCBI Taxonomy" id="2727402"/>
    <lineage>
        <taxon>Eukaryota</taxon>
        <taxon>Viridiplantae</taxon>
        <taxon>Streptophyta</taxon>
        <taxon>Embryophyta</taxon>
        <taxon>Tracheophyta</taxon>
        <taxon>Spermatophyta</taxon>
        <taxon>Magnoliopsida</taxon>
        <taxon>eudicotyledons</taxon>
        <taxon>Gunneridae</taxon>
        <taxon>Pentapetalae</taxon>
        <taxon>asterids</taxon>
        <taxon>lamiids</taxon>
        <taxon>Lamiales</taxon>
        <taxon>Pedaliaceae</taxon>
        <taxon>Sesamum</taxon>
    </lineage>
</organism>
<protein>
    <recommendedName>
        <fullName evidence="3">Ty1-copia retrotransposon protein</fullName>
    </recommendedName>
</protein>